<evidence type="ECO:0000256" key="8">
    <source>
        <dbReference type="ARBA" id="ARBA00023014"/>
    </source>
</evidence>
<dbReference type="Gene3D" id="3.10.20.30">
    <property type="match status" value="1"/>
</dbReference>
<dbReference type="Pfam" id="PF00175">
    <property type="entry name" value="NAD_binding_1"/>
    <property type="match status" value="1"/>
</dbReference>
<evidence type="ECO:0000256" key="3">
    <source>
        <dbReference type="ARBA" id="ARBA00022714"/>
    </source>
</evidence>
<organism evidence="11 12">
    <name type="scientific">Speluncibacter jeojiensis</name>
    <dbReference type="NCBI Taxonomy" id="2710754"/>
    <lineage>
        <taxon>Bacteria</taxon>
        <taxon>Bacillati</taxon>
        <taxon>Actinomycetota</taxon>
        <taxon>Actinomycetes</taxon>
        <taxon>Mycobacteriales</taxon>
        <taxon>Speluncibacteraceae</taxon>
        <taxon>Speluncibacter</taxon>
    </lineage>
</organism>
<comment type="caution">
    <text evidence="11">The sequence shown here is derived from an EMBL/GenBank/DDBJ whole genome shotgun (WGS) entry which is preliminary data.</text>
</comment>
<dbReference type="Proteomes" id="UP001152755">
    <property type="component" value="Unassembled WGS sequence"/>
</dbReference>
<sequence>MALVTERAATRGWLQRSALSLMEAMVTPHRLDRYLELVYPMWTATDLRAEITAVHRSTPGSITLTLRPTRQWTGFAAGQFVRIGVVIDGVRHTRCYSPVCSQYRDDGRIELTVKAHPDGLVSQYLNRRAHPGMVVDLAQASGTFRLPDSRPAQILLISGGSGITPVLSMLRTLDEEGYTGDLTFLHYTDAEADVVDLVQLRQLAAAHPNLTVAIGCTADGARGDLEGFFGAAHLEAVAPWFRSAQTFLCGPPPLMRSVAGVYDELGLADRLHTEDFAPAPSAPDADATGRVSFTASDVTADNSGATLLEQAEAAGLRPEYGCRMGICFSCTAVKTSGCTRNIRTGDTDADPGRPIQLCINVPVGDVDIDI</sequence>
<dbReference type="CDD" id="cd06216">
    <property type="entry name" value="FNR_iron_sulfur_binding_2"/>
    <property type="match status" value="1"/>
</dbReference>
<dbReference type="InterPro" id="IPR017938">
    <property type="entry name" value="Riboflavin_synthase-like_b-brl"/>
</dbReference>
<dbReference type="Pfam" id="PF00111">
    <property type="entry name" value="Fer2"/>
    <property type="match status" value="1"/>
</dbReference>
<dbReference type="SUPFAM" id="SSF63380">
    <property type="entry name" value="Riboflavin synthase domain-like"/>
    <property type="match status" value="1"/>
</dbReference>
<evidence type="ECO:0000313" key="11">
    <source>
        <dbReference type="EMBL" id="MDG3014853.1"/>
    </source>
</evidence>
<dbReference type="GO" id="GO:0051537">
    <property type="term" value="F:2 iron, 2 sulfur cluster binding"/>
    <property type="evidence" value="ECO:0007669"/>
    <property type="project" value="UniProtKB-KW"/>
</dbReference>
<reference evidence="11" key="1">
    <citation type="submission" date="2022-08" db="EMBL/GenBank/DDBJ databases">
        <title>Genome analysis of Corynebacteriales strain.</title>
        <authorList>
            <person name="Lee S.D."/>
        </authorList>
    </citation>
    <scope>NUCLEOTIDE SEQUENCE</scope>
    <source>
        <strain evidence="11">D3-21</strain>
    </source>
</reference>
<accession>A0A9X4M451</accession>
<evidence type="ECO:0000259" key="9">
    <source>
        <dbReference type="PROSITE" id="PS51085"/>
    </source>
</evidence>
<dbReference type="AlphaFoldDB" id="A0A9X4M451"/>
<gene>
    <name evidence="11" type="ORF">NVS88_09820</name>
</gene>
<protein>
    <submittedName>
        <fullName evidence="11">Ferredoxin reductase</fullName>
    </submittedName>
</protein>
<comment type="cofactor">
    <cofactor evidence="1">
        <name>FAD</name>
        <dbReference type="ChEBI" id="CHEBI:57692"/>
    </cofactor>
</comment>
<evidence type="ECO:0000256" key="2">
    <source>
        <dbReference type="ARBA" id="ARBA00022630"/>
    </source>
</evidence>
<dbReference type="InterPro" id="IPR036010">
    <property type="entry name" value="2Fe-2S_ferredoxin-like_sf"/>
</dbReference>
<evidence type="ECO:0000256" key="1">
    <source>
        <dbReference type="ARBA" id="ARBA00001974"/>
    </source>
</evidence>
<keyword evidence="3" id="KW-0001">2Fe-2S</keyword>
<dbReference type="InterPro" id="IPR039261">
    <property type="entry name" value="FNR_nucleotide-bd"/>
</dbReference>
<keyword evidence="2" id="KW-0285">Flavoprotein</keyword>
<keyword evidence="5" id="KW-0274">FAD</keyword>
<dbReference type="PROSITE" id="PS51085">
    <property type="entry name" value="2FE2S_FER_2"/>
    <property type="match status" value="1"/>
</dbReference>
<dbReference type="PANTHER" id="PTHR47354">
    <property type="entry name" value="NADH OXIDOREDUCTASE HCR"/>
    <property type="match status" value="1"/>
</dbReference>
<keyword evidence="4" id="KW-0479">Metal-binding</keyword>
<dbReference type="GO" id="GO:0046872">
    <property type="term" value="F:metal ion binding"/>
    <property type="evidence" value="ECO:0007669"/>
    <property type="project" value="UniProtKB-KW"/>
</dbReference>
<dbReference type="PROSITE" id="PS51384">
    <property type="entry name" value="FAD_FR"/>
    <property type="match status" value="1"/>
</dbReference>
<name>A0A9X4M451_9ACTN</name>
<evidence type="ECO:0000313" key="12">
    <source>
        <dbReference type="Proteomes" id="UP001152755"/>
    </source>
</evidence>
<evidence type="ECO:0000256" key="5">
    <source>
        <dbReference type="ARBA" id="ARBA00022827"/>
    </source>
</evidence>
<dbReference type="RefSeq" id="WP_332519810.1">
    <property type="nucleotide sequence ID" value="NZ_JANRHA010000005.1"/>
</dbReference>
<evidence type="ECO:0000256" key="7">
    <source>
        <dbReference type="ARBA" id="ARBA00023004"/>
    </source>
</evidence>
<dbReference type="InterPro" id="IPR008333">
    <property type="entry name" value="Cbr1-like_FAD-bd_dom"/>
</dbReference>
<dbReference type="PANTHER" id="PTHR47354:SF6">
    <property type="entry name" value="NADH OXIDOREDUCTASE HCR"/>
    <property type="match status" value="1"/>
</dbReference>
<dbReference type="PRINTS" id="PR00410">
    <property type="entry name" value="PHEHYDRXLASE"/>
</dbReference>
<proteinExistence type="predicted"/>
<dbReference type="InterPro" id="IPR001041">
    <property type="entry name" value="2Fe-2S_ferredoxin-type"/>
</dbReference>
<evidence type="ECO:0000256" key="4">
    <source>
        <dbReference type="ARBA" id="ARBA00022723"/>
    </source>
</evidence>
<dbReference type="InterPro" id="IPR012675">
    <property type="entry name" value="Beta-grasp_dom_sf"/>
</dbReference>
<feature type="domain" description="FAD-binding FR-type" evidence="10">
    <location>
        <begin position="44"/>
        <end position="147"/>
    </location>
</feature>
<keyword evidence="8" id="KW-0411">Iron-sulfur</keyword>
<dbReference type="SUPFAM" id="SSF54292">
    <property type="entry name" value="2Fe-2S ferredoxin-like"/>
    <property type="match status" value="1"/>
</dbReference>
<keyword evidence="12" id="KW-1185">Reference proteome</keyword>
<dbReference type="EMBL" id="JANRHA010000005">
    <property type="protein sequence ID" value="MDG3014853.1"/>
    <property type="molecule type" value="Genomic_DNA"/>
</dbReference>
<feature type="domain" description="2Fe-2S ferredoxin-type" evidence="9">
    <location>
        <begin position="289"/>
        <end position="370"/>
    </location>
</feature>
<dbReference type="Gene3D" id="3.40.50.80">
    <property type="entry name" value="Nucleotide-binding domain of ferredoxin-NADP reductase (FNR) module"/>
    <property type="match status" value="1"/>
</dbReference>
<evidence type="ECO:0000256" key="6">
    <source>
        <dbReference type="ARBA" id="ARBA00023002"/>
    </source>
</evidence>
<dbReference type="Pfam" id="PF00970">
    <property type="entry name" value="FAD_binding_6"/>
    <property type="match status" value="1"/>
</dbReference>
<dbReference type="InterPro" id="IPR001433">
    <property type="entry name" value="OxRdtase_FAD/NAD-bd"/>
</dbReference>
<dbReference type="CDD" id="cd00207">
    <property type="entry name" value="fer2"/>
    <property type="match status" value="1"/>
</dbReference>
<dbReference type="SUPFAM" id="SSF52343">
    <property type="entry name" value="Ferredoxin reductase-like, C-terminal NADP-linked domain"/>
    <property type="match status" value="1"/>
</dbReference>
<dbReference type="GO" id="GO:0016491">
    <property type="term" value="F:oxidoreductase activity"/>
    <property type="evidence" value="ECO:0007669"/>
    <property type="project" value="UniProtKB-KW"/>
</dbReference>
<dbReference type="InterPro" id="IPR050415">
    <property type="entry name" value="MRET"/>
</dbReference>
<keyword evidence="7" id="KW-0408">Iron</keyword>
<evidence type="ECO:0000259" key="10">
    <source>
        <dbReference type="PROSITE" id="PS51384"/>
    </source>
</evidence>
<keyword evidence="6" id="KW-0560">Oxidoreductase</keyword>
<dbReference type="InterPro" id="IPR017927">
    <property type="entry name" value="FAD-bd_FR_type"/>
</dbReference>
<dbReference type="Gene3D" id="2.40.30.10">
    <property type="entry name" value="Translation factors"/>
    <property type="match status" value="1"/>
</dbReference>